<sequence length="73" mass="7755">MSNDRQRSRVERVDMIVFLSILAAGVVLTLLGVPAGSIAGIAAALAGLYGAWTAARERQPSPRDDRKVDDCAD</sequence>
<accession>A0ABV2XX33</accession>
<comment type="caution">
    <text evidence="1">The sequence shown here is derived from an EMBL/GenBank/DDBJ whole genome shotgun (WGS) entry which is preliminary data.</text>
</comment>
<dbReference type="RefSeq" id="WP_359790036.1">
    <property type="nucleotide sequence ID" value="NZ_JBEYBN010000026.1"/>
</dbReference>
<evidence type="ECO:0000313" key="1">
    <source>
        <dbReference type="EMBL" id="MEU2268579.1"/>
    </source>
</evidence>
<organism evidence="1 2">
    <name type="scientific">Streptomyces olindensis</name>
    <dbReference type="NCBI Taxonomy" id="358823"/>
    <lineage>
        <taxon>Bacteria</taxon>
        <taxon>Bacillati</taxon>
        <taxon>Actinomycetota</taxon>
        <taxon>Actinomycetes</taxon>
        <taxon>Kitasatosporales</taxon>
        <taxon>Streptomycetaceae</taxon>
        <taxon>Streptomyces</taxon>
    </lineage>
</organism>
<proteinExistence type="predicted"/>
<gene>
    <name evidence="1" type="ORF">ABZ568_19680</name>
</gene>
<name>A0ABV2XX33_9ACTN</name>
<dbReference type="Proteomes" id="UP001550603">
    <property type="component" value="Unassembled WGS sequence"/>
</dbReference>
<evidence type="ECO:0000313" key="2">
    <source>
        <dbReference type="Proteomes" id="UP001550603"/>
    </source>
</evidence>
<dbReference type="EMBL" id="JBEYBN010000026">
    <property type="protein sequence ID" value="MEU2268579.1"/>
    <property type="molecule type" value="Genomic_DNA"/>
</dbReference>
<protein>
    <submittedName>
        <fullName evidence="1">Uncharacterized protein</fullName>
    </submittedName>
</protein>
<reference evidence="1 2" key="1">
    <citation type="submission" date="2024-06" db="EMBL/GenBank/DDBJ databases">
        <title>The Natural Products Discovery Center: Release of the First 8490 Sequenced Strains for Exploring Actinobacteria Biosynthetic Diversity.</title>
        <authorList>
            <person name="Kalkreuter E."/>
            <person name="Kautsar S.A."/>
            <person name="Yang D."/>
            <person name="Bader C.D."/>
            <person name="Teijaro C.N."/>
            <person name="Fluegel L."/>
            <person name="Davis C.M."/>
            <person name="Simpson J.R."/>
            <person name="Lauterbach L."/>
            <person name="Steele A.D."/>
            <person name="Gui C."/>
            <person name="Meng S."/>
            <person name="Li G."/>
            <person name="Viehrig K."/>
            <person name="Ye F."/>
            <person name="Su P."/>
            <person name="Kiefer A.F."/>
            <person name="Nichols A."/>
            <person name="Cepeda A.J."/>
            <person name="Yan W."/>
            <person name="Fan B."/>
            <person name="Jiang Y."/>
            <person name="Adhikari A."/>
            <person name="Zheng C.-J."/>
            <person name="Schuster L."/>
            <person name="Cowan T.M."/>
            <person name="Smanski M.J."/>
            <person name="Chevrette M.G."/>
            <person name="De Carvalho L.P.S."/>
            <person name="Shen B."/>
        </authorList>
    </citation>
    <scope>NUCLEOTIDE SEQUENCE [LARGE SCALE GENOMIC DNA]</scope>
    <source>
        <strain evidence="1 2">NPDC019583</strain>
    </source>
</reference>
<keyword evidence="2" id="KW-1185">Reference proteome</keyword>